<protein>
    <submittedName>
        <fullName evidence="2">Uncharacterized protein</fullName>
    </submittedName>
</protein>
<proteinExistence type="predicted"/>
<sequence length="251" mass="28035" precursor="true">MPTVSSVSRLLSAFLLATVMTPALAGWDETPEVAWKGYLADCQSFQDVVNRVQSGAMTSRQAMNRVDSLNHTLYVHRDHLAPASLASPEYARCETVIAQAFEIRNKEEPVLVAELQEQYYKDQAEHQKSPEYKRARALGFSDVGGIGKLKELAEESETDGEAYLKTLMIKVDWKCGRHFRAVQYVKPYVVYFVGPNAGSCAVYREVAVLGGPMVERGDPIDENLIFQYVGWKTLKGAGGFPIKIRVVKVRK</sequence>
<dbReference type="Proteomes" id="UP000377224">
    <property type="component" value="Unassembled WGS sequence"/>
</dbReference>
<evidence type="ECO:0000256" key="1">
    <source>
        <dbReference type="SAM" id="SignalP"/>
    </source>
</evidence>
<gene>
    <name evidence="2" type="ORF">PS896_03475</name>
</gene>
<name>A0A5E7LPX3_PSEFL</name>
<dbReference type="EMBL" id="CABVIN010000004">
    <property type="protein sequence ID" value="VVP13728.1"/>
    <property type="molecule type" value="Genomic_DNA"/>
</dbReference>
<evidence type="ECO:0000313" key="2">
    <source>
        <dbReference type="EMBL" id="VVP13728.1"/>
    </source>
</evidence>
<organism evidence="2 3">
    <name type="scientific">Pseudomonas fluorescens</name>
    <dbReference type="NCBI Taxonomy" id="294"/>
    <lineage>
        <taxon>Bacteria</taxon>
        <taxon>Pseudomonadati</taxon>
        <taxon>Pseudomonadota</taxon>
        <taxon>Gammaproteobacteria</taxon>
        <taxon>Pseudomonadales</taxon>
        <taxon>Pseudomonadaceae</taxon>
        <taxon>Pseudomonas</taxon>
    </lineage>
</organism>
<dbReference type="AlphaFoldDB" id="A0A5E7LPX3"/>
<evidence type="ECO:0000313" key="3">
    <source>
        <dbReference type="Proteomes" id="UP000377224"/>
    </source>
</evidence>
<accession>A0A5E7LPX3</accession>
<dbReference type="RefSeq" id="WP_064392113.1">
    <property type="nucleotide sequence ID" value="NZ_CABVIN010000004.1"/>
</dbReference>
<reference evidence="2 3" key="1">
    <citation type="submission" date="2019-09" db="EMBL/GenBank/DDBJ databases">
        <authorList>
            <person name="Chandra G."/>
            <person name="Truman W A."/>
        </authorList>
    </citation>
    <scope>NUCLEOTIDE SEQUENCE [LARGE SCALE GENOMIC DNA]</scope>
    <source>
        <strain evidence="2">PS896</strain>
    </source>
</reference>
<keyword evidence="1" id="KW-0732">Signal</keyword>
<feature type="chain" id="PRO_5023004055" evidence="1">
    <location>
        <begin position="26"/>
        <end position="251"/>
    </location>
</feature>
<feature type="signal peptide" evidence="1">
    <location>
        <begin position="1"/>
        <end position="25"/>
    </location>
</feature>